<dbReference type="PROSITE" id="PS51194">
    <property type="entry name" value="HELICASE_CTER"/>
    <property type="match status" value="1"/>
</dbReference>
<dbReference type="SMART" id="SM00490">
    <property type="entry name" value="HELICc"/>
    <property type="match status" value="1"/>
</dbReference>
<dbReference type="Gene3D" id="3.40.50.300">
    <property type="entry name" value="P-loop containing nucleotide triphosphate hydrolases"/>
    <property type="match status" value="2"/>
</dbReference>
<dbReference type="GO" id="GO:0016787">
    <property type="term" value="F:hydrolase activity"/>
    <property type="evidence" value="ECO:0007669"/>
    <property type="project" value="UniProtKB-KW"/>
</dbReference>
<dbReference type="InterPro" id="IPR006935">
    <property type="entry name" value="Helicase/UvrB_N"/>
</dbReference>
<accession>A0A6C0JA30</accession>
<feature type="domain" description="Helicase C-terminal" evidence="3">
    <location>
        <begin position="506"/>
        <end position="687"/>
    </location>
</feature>
<dbReference type="GO" id="GO:0003677">
    <property type="term" value="F:DNA binding"/>
    <property type="evidence" value="ECO:0007669"/>
    <property type="project" value="InterPro"/>
</dbReference>
<dbReference type="SUPFAM" id="SSF52540">
    <property type="entry name" value="P-loop containing nucleoside triphosphate hydrolases"/>
    <property type="match status" value="2"/>
</dbReference>
<dbReference type="GO" id="GO:0005524">
    <property type="term" value="F:ATP binding"/>
    <property type="evidence" value="ECO:0007669"/>
    <property type="project" value="InterPro"/>
</dbReference>
<evidence type="ECO:0000259" key="2">
    <source>
        <dbReference type="PROSITE" id="PS51192"/>
    </source>
</evidence>
<feature type="domain" description="Helicase ATP-binding" evidence="2">
    <location>
        <begin position="80"/>
        <end position="240"/>
    </location>
</feature>
<dbReference type="InterPro" id="IPR049730">
    <property type="entry name" value="SNF2/RAD54-like_C"/>
</dbReference>
<dbReference type="AlphaFoldDB" id="A0A6C0JA30"/>
<dbReference type="InterPro" id="IPR014001">
    <property type="entry name" value="Helicase_ATP-bd"/>
</dbReference>
<reference evidence="4" key="1">
    <citation type="journal article" date="2020" name="Nature">
        <title>Giant virus diversity and host interactions through global metagenomics.</title>
        <authorList>
            <person name="Schulz F."/>
            <person name="Roux S."/>
            <person name="Paez-Espino D."/>
            <person name="Jungbluth S."/>
            <person name="Walsh D.A."/>
            <person name="Denef V.J."/>
            <person name="McMahon K.D."/>
            <person name="Konstantinidis K.T."/>
            <person name="Eloe-Fadrosh E.A."/>
            <person name="Kyrpides N.C."/>
            <person name="Woyke T."/>
        </authorList>
    </citation>
    <scope>NUCLEOTIDE SEQUENCE</scope>
    <source>
        <strain evidence="4">GVMAG-M-3300025874-2</strain>
    </source>
</reference>
<dbReference type="InterPro" id="IPR027417">
    <property type="entry name" value="P-loop_NTPase"/>
</dbReference>
<evidence type="ECO:0008006" key="5">
    <source>
        <dbReference type="Google" id="ProtNLM"/>
    </source>
</evidence>
<evidence type="ECO:0000313" key="4">
    <source>
        <dbReference type="EMBL" id="QHU01700.1"/>
    </source>
</evidence>
<evidence type="ECO:0000256" key="1">
    <source>
        <dbReference type="ARBA" id="ARBA00022801"/>
    </source>
</evidence>
<keyword evidence="1" id="KW-0378">Hydrolase</keyword>
<proteinExistence type="predicted"/>
<evidence type="ECO:0000259" key="3">
    <source>
        <dbReference type="PROSITE" id="PS51194"/>
    </source>
</evidence>
<sequence>MSFFIINNIYMSNNKVTIKVKKVKNNSVKVNKGDWIRTNRKRFPKWVSETFKQYLLTSEEKVVGTDFKPFLHQKMVRDFLQNESPYRGLLLYHGLGSGKTCTSITIAENLKNYKRIVVMLPASIKDNYIQKGLMFCGDKRFKALPSLINDYYQFVSTNASNTLKQIEDLGNLDNHVIVVDEVHNLVSIMVSGIKGNSKQGRKIYELLLNSKNCKIVFLTGTPIINDPFEAGILLNVLRGVIETQIFKIVSIEDSLDLKYYQIEMQSLPEIDFVEVSVGNMSVQIRLTEDKININFDAVLNKIERLSEQLGIKIEFFTEKNYTAFPETEDDFENYFLDDTAKDVFRLKNKNLFIRRSLGLISYFAATGDNYPSTKIEYVDTVMSSYQYQLYEIMRGIEKIKERMSVSKGKSSKQKPTTLMRIYSRLFSNFVFPEEIPRPFKKGDMLSMIKKKNAKNNNDINSENNIEENVEAISKTYKDRQDKALAELTKDKMQYLTKEKLSIYSPKMKKILEHIQKSKGIVLVYSQFRKLEGIGIFSLVLEANGYKKYSKTGTNKNSFMIYSGEEKYTDRQDMLKVLNDPKNKNGDTIKIILISSAGSEGLDLKNIRQIHIMEPYWNEVRVKQVIGRGVRNNSHKDLPPKDRNVTVFRYFSVISETIKSNIPKKKEKDRMSTDQYIYEVALKKKGITDDIETLFKEVAVDCTLNKGINKFKGTCFNFGDDEEGFSYLPEIAKDQVYSSTVTTTRSINRKLQKAFLTKNKQVIVTDKKTKTIYSIADNKKSDPIKPSLKGVKKVRVDKITKTVYDEKSVKTGSLIKLGKYNKNGFIQ</sequence>
<dbReference type="CDD" id="cd18793">
    <property type="entry name" value="SF2_C_SNF"/>
    <property type="match status" value="1"/>
</dbReference>
<dbReference type="Pfam" id="PF00271">
    <property type="entry name" value="Helicase_C"/>
    <property type="match status" value="1"/>
</dbReference>
<dbReference type="SMART" id="SM00487">
    <property type="entry name" value="DEXDc"/>
    <property type="match status" value="1"/>
</dbReference>
<protein>
    <recommendedName>
        <fullName evidence="5">Helicase ATP-binding domain-containing protein</fullName>
    </recommendedName>
</protein>
<dbReference type="EMBL" id="MN740346">
    <property type="protein sequence ID" value="QHU01700.1"/>
    <property type="molecule type" value="Genomic_DNA"/>
</dbReference>
<dbReference type="InterPro" id="IPR001650">
    <property type="entry name" value="Helicase_C-like"/>
</dbReference>
<dbReference type="PROSITE" id="PS51192">
    <property type="entry name" value="HELICASE_ATP_BIND_1"/>
    <property type="match status" value="1"/>
</dbReference>
<dbReference type="PANTHER" id="PTHR10799">
    <property type="entry name" value="SNF2/RAD54 HELICASE FAMILY"/>
    <property type="match status" value="1"/>
</dbReference>
<dbReference type="Pfam" id="PF04851">
    <property type="entry name" value="ResIII"/>
    <property type="match status" value="1"/>
</dbReference>
<name>A0A6C0JA30_9ZZZZ</name>
<organism evidence="4">
    <name type="scientific">viral metagenome</name>
    <dbReference type="NCBI Taxonomy" id="1070528"/>
    <lineage>
        <taxon>unclassified sequences</taxon>
        <taxon>metagenomes</taxon>
        <taxon>organismal metagenomes</taxon>
    </lineage>
</organism>